<dbReference type="SUPFAM" id="SSF49265">
    <property type="entry name" value="Fibronectin type III"/>
    <property type="match status" value="1"/>
</dbReference>
<name>A0A1J8P747_9GAMM</name>
<evidence type="ECO:0000313" key="2">
    <source>
        <dbReference type="EMBL" id="OJA03699.1"/>
    </source>
</evidence>
<feature type="non-terminal residue" evidence="2">
    <location>
        <position position="1"/>
    </location>
</feature>
<dbReference type="InterPro" id="IPR003961">
    <property type="entry name" value="FN3_dom"/>
</dbReference>
<reference evidence="3" key="1">
    <citation type="submission" date="2016-09" db="EMBL/GenBank/DDBJ databases">
        <title>Genome Sequence of Bathymodiolus thermophilus sulfur-oxidizing gill endosymbiont.</title>
        <authorList>
            <person name="Ponnudurai R."/>
            <person name="Kleiner M."/>
            <person name="Sayavedra L."/>
            <person name="Thuermer A."/>
            <person name="Felbeck H."/>
            <person name="Schlueter R."/>
            <person name="Schweder T."/>
            <person name="Markert S."/>
        </authorList>
    </citation>
    <scope>NUCLEOTIDE SEQUENCE [LARGE SCALE GENOMIC DNA]</scope>
    <source>
        <strain evidence="3">BAT/CrabSpa'14</strain>
    </source>
</reference>
<feature type="domain" description="Fibronectin type-III" evidence="1">
    <location>
        <begin position="1023"/>
        <end position="1084"/>
    </location>
</feature>
<comment type="caution">
    <text evidence="2">The sequence shown here is derived from an EMBL/GenBank/DDBJ whole genome shotgun (WGS) entry which is preliminary data.</text>
</comment>
<dbReference type="RefSeq" id="WP_420885943.1">
    <property type="nucleotide sequence ID" value="NZ_MIQH01000280.1"/>
</dbReference>
<dbReference type="GO" id="GO:0016787">
    <property type="term" value="F:hydrolase activity"/>
    <property type="evidence" value="ECO:0007669"/>
    <property type="project" value="InterPro"/>
</dbReference>
<dbReference type="Pfam" id="PF00041">
    <property type="entry name" value="fn3"/>
    <property type="match status" value="1"/>
</dbReference>
<proteinExistence type="predicted"/>
<organism evidence="2 3">
    <name type="scientific">Bathymodiolus thermophilus thioautotrophic gill symbiont</name>
    <dbReference type="NCBI Taxonomy" id="2360"/>
    <lineage>
        <taxon>Bacteria</taxon>
        <taxon>Pseudomonadati</taxon>
        <taxon>Pseudomonadota</taxon>
        <taxon>Gammaproteobacteria</taxon>
        <taxon>sulfur-oxidizing symbionts</taxon>
    </lineage>
</organism>
<dbReference type="Pfam" id="PF01674">
    <property type="entry name" value="Lipase_2"/>
    <property type="match status" value="1"/>
</dbReference>
<sequence length="1298" mass="143516">VEMGSDKINIASNANVDNIQLKVQASNDTEFGETTINLRGLEPIVLIDEVTTGGAELFTDQYNLVQINIPEVNNVPVGTSIKYIGARKDDNLWAFQALIDESVDTDSIEVLLLADSEKLNMFYTQKSSFNQQSSKALNTASESLLSSSILDNKNLLCEEKSDITRYYWNDIPIQFFKKNYRVSANVILDRKIHPIEIASLLCSNKKRDENLQNKVPIIFIHGYAPGKSMGGGKDTWGKFTEYAANNWDFEGRQAIVFNFHWRTNADFKLVADDLSEYIGDIKKQTGEDVHIIAHSFGGVLARVYLQGLNFSANSNDIVPVASLTTIGSPHSGLSDGGGYDSGLLGALVSVGCGQISCYQMGDNVSSIKDLRLKTISLGEMPLSFLGKDFLKNSDTTILPIQVLIGVSHNKTGDGLISKAGQRFFGWDEVTGKELKTKFNFRNSAVVTEKELSTDFFKYFTHNHESIFGTLNLPAFGTLNLPALWLSIIFEELKDLRAVNETFMEVEVHSEYSPSPLYSKSWISEHLSQSVFPKKIAYKINILNQYGEPYNGKFKVTVIGGSGYSRRAKNTIATKNLITKKGETQNGLATIYFRHTNIIGGAYFFDILIEPISNLQIYNNAPIDILEPENYKESFDTGETINLRSVFADESDDTISEKIKLASVTQIDDSTFIINGENLSGNINVCVLKRGSYCQNVELLSQNDANIRARFNFLGGVKKIFVERKNSLGVVVDKSDGLNVHFIKAQDGNLSISTLTPDNINASDFTQKITISGAGFSRDTVVYAQEGNNSTLRSSRFIDENTMSFRLRTWLNTQSPWIIWVETSSKKSNKLALIVDTNVNNTCVANEFDYQSCSISHGIGTKHRVCADDGNSWGAYSSCSVSSCNSGYHASGNSCVADIVIPVPDRPSGLTPGSNSNSSEVLNTTNITLYWSAVNNASKYKLSVFDLNAQRYILEDEYVVGISYNASSFLDFGHQYFWSLHACKSNNECSSRTRVYFNIAGEVITPDVPTGLTPGSISNSNPEEVSGTTQVMRWNVANNASWYKIQIAKEGHIIADETINTNSYTVNNLEPGRKYWWYVEACNNDACADSTGKNFIIEGGAQICTPNSKENRSCSISHGQGSKYKTCSLNGQSWSGYSNCVVTSCDNGYQESNNRCVGAISITPSNTCSSAPTMKVDTNYQININTSDYTFGSPIEQHSYLSGDVRGFWLKVEIPIGYDARNVNISNVNDDFDPVIGLRSNCNYEYYGYADDNAGGGDETFNTRLTGAEEGNNGIYHIRIYHYNGNESPQAIFNIDVTQ</sequence>
<dbReference type="Gene3D" id="2.60.40.10">
    <property type="entry name" value="Immunoglobulins"/>
    <property type="match status" value="1"/>
</dbReference>
<dbReference type="InterPro" id="IPR036116">
    <property type="entry name" value="FN3_sf"/>
</dbReference>
<gene>
    <name evidence="2" type="ORF">BGC33_06865</name>
</gene>
<dbReference type="InterPro" id="IPR002918">
    <property type="entry name" value="Lipase_EstA/Esterase_EstB"/>
</dbReference>
<dbReference type="Proteomes" id="UP000182798">
    <property type="component" value="Unassembled WGS sequence"/>
</dbReference>
<dbReference type="Gene3D" id="3.40.50.1820">
    <property type="entry name" value="alpha/beta hydrolase"/>
    <property type="match status" value="1"/>
</dbReference>
<dbReference type="EMBL" id="MIQH01000280">
    <property type="protein sequence ID" value="OJA03699.1"/>
    <property type="molecule type" value="Genomic_DNA"/>
</dbReference>
<evidence type="ECO:0000259" key="1">
    <source>
        <dbReference type="Pfam" id="PF00041"/>
    </source>
</evidence>
<accession>A0A1J8P747</accession>
<dbReference type="InterPro" id="IPR013783">
    <property type="entry name" value="Ig-like_fold"/>
</dbReference>
<evidence type="ECO:0000313" key="3">
    <source>
        <dbReference type="Proteomes" id="UP000182798"/>
    </source>
</evidence>
<dbReference type="InterPro" id="IPR029058">
    <property type="entry name" value="AB_hydrolase_fold"/>
</dbReference>
<dbReference type="GO" id="GO:0016042">
    <property type="term" value="P:lipid catabolic process"/>
    <property type="evidence" value="ECO:0007669"/>
    <property type="project" value="InterPro"/>
</dbReference>
<dbReference type="SUPFAM" id="SSF53474">
    <property type="entry name" value="alpha/beta-Hydrolases"/>
    <property type="match status" value="1"/>
</dbReference>
<protein>
    <recommendedName>
        <fullName evidence="1">Fibronectin type-III domain-containing protein</fullName>
    </recommendedName>
</protein>